<name>A0A2I4F9M5_JUGRE</name>
<feature type="transmembrane region" description="Helical" evidence="8">
    <location>
        <begin position="147"/>
        <end position="168"/>
    </location>
</feature>
<dbReference type="Proteomes" id="UP000235220">
    <property type="component" value="Chromosome 10"/>
</dbReference>
<dbReference type="RefSeq" id="XP_018828349.2">
    <property type="nucleotide sequence ID" value="XM_018972804.2"/>
</dbReference>
<evidence type="ECO:0000256" key="2">
    <source>
        <dbReference type="ARBA" id="ARBA00006939"/>
    </source>
</evidence>
<gene>
    <name evidence="10" type="primary">LOC108996792</name>
</gene>
<dbReference type="PANTHER" id="PTHR11040:SF35">
    <property type="entry name" value="ZINC TRANSPORTER 5"/>
    <property type="match status" value="1"/>
</dbReference>
<dbReference type="GO" id="GO:0071577">
    <property type="term" value="P:zinc ion transmembrane transport"/>
    <property type="evidence" value="ECO:0000318"/>
    <property type="project" value="GO_Central"/>
</dbReference>
<sequence>MSSSSRTGLVLRAISKIPFLSSSIDIHTMEMVQQLYITLFCALFLLPSLVFGECSCDTGDEDQRDKDQALKYKLVAISSILVAGALGVCIPMLGKTIPALRPEKNIFFIIKAFAAGVILSTGFIHVLPDAFENLTSPCLAENPWGKFPFTGFVAMVSAIGTLMVDAFATSYYSKSHIHNAPHGTGALEEKVGEHDEEDHTNVHTHATHGHAHGPVAYLAQNSGSSELLRNRVISQVLELGIVVHSVIIGISLGASESPKTIRPLVAALTFHQFFEGMGLGGCISQANFKSRAIAIMVVFYSLTTPVGIAIGIGISNVYNENSSTALIVEGIFNAASAGILIYMALVDLLAADFMNSRMQSNFKLQIESNVSLLLGAGCMSLLAVWA</sequence>
<keyword evidence="7 8" id="KW-0472">Membrane</keyword>
<keyword evidence="5 8" id="KW-1133">Transmembrane helix</keyword>
<dbReference type="KEGG" id="jre:108996792"/>
<dbReference type="OrthoDB" id="448280at2759"/>
<evidence type="ECO:0000256" key="4">
    <source>
        <dbReference type="ARBA" id="ARBA00022692"/>
    </source>
</evidence>
<dbReference type="InterPro" id="IPR003689">
    <property type="entry name" value="ZIP"/>
</dbReference>
<proteinExistence type="inferred from homology"/>
<comment type="caution">
    <text evidence="8">Lacks conserved residue(s) required for the propagation of feature annotation.</text>
</comment>
<keyword evidence="4 8" id="KW-0812">Transmembrane</keyword>
<reference evidence="10" key="1">
    <citation type="submission" date="2025-08" db="UniProtKB">
        <authorList>
            <consortium name="RefSeq"/>
        </authorList>
    </citation>
    <scope>IDENTIFICATION</scope>
    <source>
        <tissue evidence="10">Leaves</tissue>
    </source>
</reference>
<dbReference type="GO" id="GO:0005886">
    <property type="term" value="C:plasma membrane"/>
    <property type="evidence" value="ECO:0000318"/>
    <property type="project" value="GO_Central"/>
</dbReference>
<evidence type="ECO:0000256" key="3">
    <source>
        <dbReference type="ARBA" id="ARBA00022448"/>
    </source>
</evidence>
<evidence type="ECO:0000313" key="10">
    <source>
        <dbReference type="RefSeq" id="XP_018828349.2"/>
    </source>
</evidence>
<evidence type="ECO:0000256" key="7">
    <source>
        <dbReference type="ARBA" id="ARBA00023136"/>
    </source>
</evidence>
<comment type="subcellular location">
    <subcellularLocation>
        <location evidence="1 8">Membrane</location>
        <topology evidence="1 8">Multi-pass membrane protein</topology>
    </subcellularLocation>
</comment>
<feature type="transmembrane region" description="Helical" evidence="8">
    <location>
        <begin position="366"/>
        <end position="385"/>
    </location>
</feature>
<comment type="similarity">
    <text evidence="2 8">Belongs to the ZIP transporter (TC 2.A.5) family.</text>
</comment>
<evidence type="ECO:0000256" key="6">
    <source>
        <dbReference type="ARBA" id="ARBA00023065"/>
    </source>
</evidence>
<dbReference type="GO" id="GO:0005385">
    <property type="term" value="F:zinc ion transmembrane transporter activity"/>
    <property type="evidence" value="ECO:0000318"/>
    <property type="project" value="GO_Central"/>
</dbReference>
<organism evidence="9 10">
    <name type="scientific">Juglans regia</name>
    <name type="common">English walnut</name>
    <dbReference type="NCBI Taxonomy" id="51240"/>
    <lineage>
        <taxon>Eukaryota</taxon>
        <taxon>Viridiplantae</taxon>
        <taxon>Streptophyta</taxon>
        <taxon>Embryophyta</taxon>
        <taxon>Tracheophyta</taxon>
        <taxon>Spermatophyta</taxon>
        <taxon>Magnoliopsida</taxon>
        <taxon>eudicotyledons</taxon>
        <taxon>Gunneridae</taxon>
        <taxon>Pentapetalae</taxon>
        <taxon>rosids</taxon>
        <taxon>fabids</taxon>
        <taxon>Fagales</taxon>
        <taxon>Juglandaceae</taxon>
        <taxon>Juglans</taxon>
    </lineage>
</organism>
<keyword evidence="6 8" id="KW-0406">Ion transport</keyword>
<feature type="transmembrane region" description="Helical" evidence="8">
    <location>
        <begin position="334"/>
        <end position="354"/>
    </location>
</feature>
<dbReference type="InterPro" id="IPR004698">
    <property type="entry name" value="Zn/Fe_permease_fun/pln"/>
</dbReference>
<keyword evidence="3 8" id="KW-0813">Transport</keyword>
<evidence type="ECO:0000256" key="1">
    <source>
        <dbReference type="ARBA" id="ARBA00004141"/>
    </source>
</evidence>
<feature type="transmembrane region" description="Helical" evidence="8">
    <location>
        <begin position="292"/>
        <end position="314"/>
    </location>
</feature>
<protein>
    <submittedName>
        <fullName evidence="10">Zinc transporter 1-like</fullName>
    </submittedName>
</protein>
<dbReference type="NCBIfam" id="TIGR00820">
    <property type="entry name" value="zip"/>
    <property type="match status" value="1"/>
</dbReference>
<feature type="transmembrane region" description="Helical" evidence="8">
    <location>
        <begin position="106"/>
        <end position="127"/>
    </location>
</feature>
<dbReference type="Gramene" id="Jr10_09110_p1">
    <property type="protein sequence ID" value="cds.Jr10_09110_p1"/>
    <property type="gene ID" value="Jr10_09110"/>
</dbReference>
<dbReference type="STRING" id="51240.A0A2I4F9M5"/>
<evidence type="ECO:0000313" key="9">
    <source>
        <dbReference type="Proteomes" id="UP000235220"/>
    </source>
</evidence>
<evidence type="ECO:0000256" key="8">
    <source>
        <dbReference type="RuleBase" id="RU362088"/>
    </source>
</evidence>
<dbReference type="PANTHER" id="PTHR11040">
    <property type="entry name" value="ZINC/IRON TRANSPORTER"/>
    <property type="match status" value="1"/>
</dbReference>
<evidence type="ECO:0000256" key="5">
    <source>
        <dbReference type="ARBA" id="ARBA00022989"/>
    </source>
</evidence>
<dbReference type="FunCoup" id="A0A2I4F9M5">
    <property type="interactions" value="3218"/>
</dbReference>
<dbReference type="GeneID" id="108996792"/>
<accession>A0A2I4F9M5</accession>
<dbReference type="Pfam" id="PF02535">
    <property type="entry name" value="Zip"/>
    <property type="match status" value="1"/>
</dbReference>
<feature type="transmembrane region" description="Helical" evidence="8">
    <location>
        <begin position="76"/>
        <end position="94"/>
    </location>
</feature>
<dbReference type="AlphaFoldDB" id="A0A2I4F9M5"/>
<keyword evidence="9" id="KW-1185">Reference proteome</keyword>